<evidence type="ECO:0000256" key="4">
    <source>
        <dbReference type="ARBA" id="ARBA00023163"/>
    </source>
</evidence>
<comment type="similarity">
    <text evidence="1">Belongs to the LysR transcriptional regulatory family.</text>
</comment>
<dbReference type="GO" id="GO:0003677">
    <property type="term" value="F:DNA binding"/>
    <property type="evidence" value="ECO:0007669"/>
    <property type="project" value="UniProtKB-KW"/>
</dbReference>
<dbReference type="SUPFAM" id="SSF53850">
    <property type="entry name" value="Periplasmic binding protein-like II"/>
    <property type="match status" value="1"/>
</dbReference>
<keyword evidence="7" id="KW-1185">Reference proteome</keyword>
<keyword evidence="2" id="KW-0805">Transcription regulation</keyword>
<dbReference type="GO" id="GO:0003700">
    <property type="term" value="F:DNA-binding transcription factor activity"/>
    <property type="evidence" value="ECO:0007669"/>
    <property type="project" value="InterPro"/>
</dbReference>
<keyword evidence="4" id="KW-0804">Transcription</keyword>
<sequence length="308" mass="34364">MSYVNNIRMFVRVYELGSMSAAARDQRCSPAVASARISELEKHLGVRLFNRTTRSLQPTENGRIFYDGARKVLESIDEAEAAVMDVTQNPRGTIFVAAPLGIGRRFIAPHVPRFKDLYPQIDVRLRLSDRSIDVTAEGLDVAFHLGLLEDSTLKVRLVADCPRVLCAAPDYIARRGNPVDGAALVADRHDCLNLRFPGAKEFQWNLLTPDGPRRFEITGPFESDDGDVLTGWALDGRGIVMKPIFEIADHLRTGRLVPVCTATPPMATQLSVLSQHRRLKDPKVRLFTDFMAAHCRDELRRAMAGLKD</sequence>
<dbReference type="Pfam" id="PF03466">
    <property type="entry name" value="LysR_substrate"/>
    <property type="match status" value="1"/>
</dbReference>
<evidence type="ECO:0000256" key="3">
    <source>
        <dbReference type="ARBA" id="ARBA00023125"/>
    </source>
</evidence>
<accession>A0A842I9D5</accession>
<name>A0A842I9D5_9RHOB</name>
<dbReference type="PROSITE" id="PS50931">
    <property type="entry name" value="HTH_LYSR"/>
    <property type="match status" value="1"/>
</dbReference>
<proteinExistence type="inferred from homology"/>
<dbReference type="PANTHER" id="PTHR30537">
    <property type="entry name" value="HTH-TYPE TRANSCRIPTIONAL REGULATOR"/>
    <property type="match status" value="1"/>
</dbReference>
<dbReference type="RefSeq" id="WP_185797833.1">
    <property type="nucleotide sequence ID" value="NZ_JACLQD010000003.1"/>
</dbReference>
<dbReference type="FunFam" id="1.10.10.10:FF:000001">
    <property type="entry name" value="LysR family transcriptional regulator"/>
    <property type="match status" value="1"/>
</dbReference>
<organism evidence="6 7">
    <name type="scientific">Paragemmobacter straminiformis</name>
    <dbReference type="NCBI Taxonomy" id="2045119"/>
    <lineage>
        <taxon>Bacteria</taxon>
        <taxon>Pseudomonadati</taxon>
        <taxon>Pseudomonadota</taxon>
        <taxon>Alphaproteobacteria</taxon>
        <taxon>Rhodobacterales</taxon>
        <taxon>Paracoccaceae</taxon>
        <taxon>Paragemmobacter</taxon>
    </lineage>
</organism>
<dbReference type="CDD" id="cd08422">
    <property type="entry name" value="PBP2_CrgA_like"/>
    <property type="match status" value="1"/>
</dbReference>
<dbReference type="InterPro" id="IPR036388">
    <property type="entry name" value="WH-like_DNA-bd_sf"/>
</dbReference>
<dbReference type="PANTHER" id="PTHR30537:SF5">
    <property type="entry name" value="HTH-TYPE TRANSCRIPTIONAL ACTIVATOR TTDR-RELATED"/>
    <property type="match status" value="1"/>
</dbReference>
<dbReference type="InterPro" id="IPR036390">
    <property type="entry name" value="WH_DNA-bd_sf"/>
</dbReference>
<evidence type="ECO:0000256" key="2">
    <source>
        <dbReference type="ARBA" id="ARBA00023015"/>
    </source>
</evidence>
<evidence type="ECO:0000313" key="6">
    <source>
        <dbReference type="EMBL" id="MBC2836226.1"/>
    </source>
</evidence>
<evidence type="ECO:0000256" key="1">
    <source>
        <dbReference type="ARBA" id="ARBA00009437"/>
    </source>
</evidence>
<dbReference type="Proteomes" id="UP000555411">
    <property type="component" value="Unassembled WGS sequence"/>
</dbReference>
<dbReference type="Gene3D" id="3.40.190.290">
    <property type="match status" value="1"/>
</dbReference>
<feature type="domain" description="HTH lysR-type" evidence="5">
    <location>
        <begin position="1"/>
        <end position="59"/>
    </location>
</feature>
<comment type="caution">
    <text evidence="6">The sequence shown here is derived from an EMBL/GenBank/DDBJ whole genome shotgun (WGS) entry which is preliminary data.</text>
</comment>
<dbReference type="InterPro" id="IPR058163">
    <property type="entry name" value="LysR-type_TF_proteobact-type"/>
</dbReference>
<dbReference type="Gene3D" id="1.10.10.10">
    <property type="entry name" value="Winged helix-like DNA-binding domain superfamily/Winged helix DNA-binding domain"/>
    <property type="match status" value="1"/>
</dbReference>
<reference evidence="6 7" key="1">
    <citation type="journal article" date="2017" name="Int. J. Syst. Evol. Microbiol.">
        <title>Gemmobacter straminiformis sp. nov., isolated from an artificial fountain.</title>
        <authorList>
            <person name="Kang J.Y."/>
            <person name="Kim M.J."/>
            <person name="Chun J."/>
            <person name="Son K.P."/>
            <person name="Jahng K.Y."/>
        </authorList>
    </citation>
    <scope>NUCLEOTIDE SEQUENCE [LARGE SCALE GENOMIC DNA]</scope>
    <source>
        <strain evidence="6 7">CAM-8</strain>
    </source>
</reference>
<gene>
    <name evidence="6" type="ORF">H7F16_11975</name>
</gene>
<dbReference type="EMBL" id="JACLQD010000003">
    <property type="protein sequence ID" value="MBC2836226.1"/>
    <property type="molecule type" value="Genomic_DNA"/>
</dbReference>
<evidence type="ECO:0000313" key="7">
    <source>
        <dbReference type="Proteomes" id="UP000555411"/>
    </source>
</evidence>
<evidence type="ECO:0000259" key="5">
    <source>
        <dbReference type="PROSITE" id="PS50931"/>
    </source>
</evidence>
<protein>
    <submittedName>
        <fullName evidence="6">LysR family transcriptional regulator</fullName>
    </submittedName>
</protein>
<keyword evidence="3" id="KW-0238">DNA-binding</keyword>
<dbReference type="Pfam" id="PF00126">
    <property type="entry name" value="HTH_1"/>
    <property type="match status" value="1"/>
</dbReference>
<dbReference type="InterPro" id="IPR000847">
    <property type="entry name" value="LysR_HTH_N"/>
</dbReference>
<dbReference type="SUPFAM" id="SSF46785">
    <property type="entry name" value="Winged helix' DNA-binding domain"/>
    <property type="match status" value="1"/>
</dbReference>
<dbReference type="AlphaFoldDB" id="A0A842I9D5"/>
<dbReference type="InterPro" id="IPR005119">
    <property type="entry name" value="LysR_subst-bd"/>
</dbReference>